<keyword evidence="1" id="KW-0812">Transmembrane</keyword>
<evidence type="ECO:0000256" key="1">
    <source>
        <dbReference type="SAM" id="Phobius"/>
    </source>
</evidence>
<keyword evidence="1" id="KW-0472">Membrane</keyword>
<keyword evidence="3" id="KW-1185">Reference proteome</keyword>
<name>A0A1Y2HC69_9FUNG</name>
<dbReference type="Proteomes" id="UP000193411">
    <property type="component" value="Unassembled WGS sequence"/>
</dbReference>
<accession>A0A1Y2HC69</accession>
<evidence type="ECO:0000313" key="3">
    <source>
        <dbReference type="Proteomes" id="UP000193411"/>
    </source>
</evidence>
<gene>
    <name evidence="2" type="ORF">BCR44DRAFT_58068</name>
</gene>
<protein>
    <submittedName>
        <fullName evidence="2">Uncharacterized protein</fullName>
    </submittedName>
</protein>
<sequence>MFDVVGIVTTCSDKSPKQAITFTNKFGADTPRALYRGPDAPNGIRDMVVNGIVRVTAIGYADALVGVLSGESMMSVDVWRQVDSEYAPCVLKGIEVAPEKLLSESVDKVRLHFNCPSTVSIPTPTSTSSARTVPGTTVPAVWITEGSVASPASSASPAAVSDNSTTLMIVIGSVGGVVLLLVGFVMFVRNRRQLHK</sequence>
<evidence type="ECO:0000313" key="2">
    <source>
        <dbReference type="EMBL" id="ORZ32169.1"/>
    </source>
</evidence>
<organism evidence="2 3">
    <name type="scientific">Catenaria anguillulae PL171</name>
    <dbReference type="NCBI Taxonomy" id="765915"/>
    <lineage>
        <taxon>Eukaryota</taxon>
        <taxon>Fungi</taxon>
        <taxon>Fungi incertae sedis</taxon>
        <taxon>Blastocladiomycota</taxon>
        <taxon>Blastocladiomycetes</taxon>
        <taxon>Blastocladiales</taxon>
        <taxon>Catenariaceae</taxon>
        <taxon>Catenaria</taxon>
    </lineage>
</organism>
<comment type="caution">
    <text evidence="2">The sequence shown here is derived from an EMBL/GenBank/DDBJ whole genome shotgun (WGS) entry which is preliminary data.</text>
</comment>
<keyword evidence="1" id="KW-1133">Transmembrane helix</keyword>
<feature type="transmembrane region" description="Helical" evidence="1">
    <location>
        <begin position="167"/>
        <end position="188"/>
    </location>
</feature>
<dbReference type="AlphaFoldDB" id="A0A1Y2HC69"/>
<reference evidence="2 3" key="1">
    <citation type="submission" date="2016-07" db="EMBL/GenBank/DDBJ databases">
        <title>Pervasive Adenine N6-methylation of Active Genes in Fungi.</title>
        <authorList>
            <consortium name="DOE Joint Genome Institute"/>
            <person name="Mondo S.J."/>
            <person name="Dannebaum R.O."/>
            <person name="Kuo R.C."/>
            <person name="Labutti K."/>
            <person name="Haridas S."/>
            <person name="Kuo A."/>
            <person name="Salamov A."/>
            <person name="Ahrendt S.R."/>
            <person name="Lipzen A."/>
            <person name="Sullivan W."/>
            <person name="Andreopoulos W.B."/>
            <person name="Clum A."/>
            <person name="Lindquist E."/>
            <person name="Daum C."/>
            <person name="Ramamoorthy G.K."/>
            <person name="Gryganskyi A."/>
            <person name="Culley D."/>
            <person name="Magnuson J.K."/>
            <person name="James T.Y."/>
            <person name="O'Malley M.A."/>
            <person name="Stajich J.E."/>
            <person name="Spatafora J.W."/>
            <person name="Visel A."/>
            <person name="Grigoriev I.V."/>
        </authorList>
    </citation>
    <scope>NUCLEOTIDE SEQUENCE [LARGE SCALE GENOMIC DNA]</scope>
    <source>
        <strain evidence="2 3">PL171</strain>
    </source>
</reference>
<proteinExistence type="predicted"/>
<dbReference type="EMBL" id="MCFL01000050">
    <property type="protein sequence ID" value="ORZ32169.1"/>
    <property type="molecule type" value="Genomic_DNA"/>
</dbReference>